<dbReference type="RefSeq" id="WP_058492240.1">
    <property type="nucleotide sequence ID" value="NZ_CBCRUR010000005.1"/>
</dbReference>
<feature type="region of interest" description="Disordered" evidence="2">
    <location>
        <begin position="1658"/>
        <end position="1679"/>
    </location>
</feature>
<protein>
    <submittedName>
        <fullName evidence="3">SdhA, substrate of the Dot/Icm system</fullName>
    </submittedName>
</protein>
<dbReference type="STRING" id="45076.Lwor_0408"/>
<gene>
    <name evidence="3" type="primary">sdhA_1</name>
    <name evidence="3" type="ORF">Lwor_0408</name>
</gene>
<dbReference type="EMBL" id="LNZC01000003">
    <property type="protein sequence ID" value="KTD81626.1"/>
    <property type="molecule type" value="Genomic_DNA"/>
</dbReference>
<evidence type="ECO:0000313" key="4">
    <source>
        <dbReference type="Proteomes" id="UP000054662"/>
    </source>
</evidence>
<evidence type="ECO:0000313" key="3">
    <source>
        <dbReference type="EMBL" id="KTD81626.1"/>
    </source>
</evidence>
<feature type="coiled-coil region" evidence="1">
    <location>
        <begin position="1276"/>
        <end position="1303"/>
    </location>
</feature>
<reference evidence="3 4" key="1">
    <citation type="submission" date="2015-11" db="EMBL/GenBank/DDBJ databases">
        <title>Genomic analysis of 38 Legionella species identifies large and diverse effector repertoires.</title>
        <authorList>
            <person name="Burstein D."/>
            <person name="Amaro F."/>
            <person name="Zusman T."/>
            <person name="Lifshitz Z."/>
            <person name="Cohen O."/>
            <person name="Gilbert J.A."/>
            <person name="Pupko T."/>
            <person name="Shuman H.A."/>
            <person name="Segal G."/>
        </authorList>
    </citation>
    <scope>NUCLEOTIDE SEQUENCE [LARGE SCALE GENOMIC DNA]</scope>
    <source>
        <strain evidence="3 4">ATCC 49508</strain>
    </source>
</reference>
<proteinExistence type="predicted"/>
<keyword evidence="4" id="KW-1185">Reference proteome</keyword>
<name>A0A0W1AJU0_9GAMM</name>
<organism evidence="3 4">
    <name type="scientific">Legionella worsleiensis</name>
    <dbReference type="NCBI Taxonomy" id="45076"/>
    <lineage>
        <taxon>Bacteria</taxon>
        <taxon>Pseudomonadati</taxon>
        <taxon>Pseudomonadota</taxon>
        <taxon>Gammaproteobacteria</taxon>
        <taxon>Legionellales</taxon>
        <taxon>Legionellaceae</taxon>
        <taxon>Legionella</taxon>
    </lineage>
</organism>
<evidence type="ECO:0000256" key="1">
    <source>
        <dbReference type="SAM" id="Coils"/>
    </source>
</evidence>
<dbReference type="OrthoDB" id="5647347at2"/>
<comment type="caution">
    <text evidence="3">The sequence shown here is derived from an EMBL/GenBank/DDBJ whole genome shotgun (WGS) entry which is preliminary data.</text>
</comment>
<dbReference type="Proteomes" id="UP000054662">
    <property type="component" value="Unassembled WGS sequence"/>
</dbReference>
<sequence length="1679" mass="192685">MFSEKIKQLESLKQRQLSKMIAAINTKVLDTLQSEHFNPRIASFLNKINKEGVPYTNYDLDPDNISQIKKLINALYYARLAFEDIERCDFVKKPTESLKLVYSSTISKAYQACYLLTHLDVDVQEMFGAELQLLFPIATQLMSFAESHSEETKELAATLQSYPISHKIGDIAGTAIDQMQPNSADLDFKFLTQFSAVLPSYIDQLTLYIQEYSSELIEKEPSLNNEKLEELQTTALKLLNDLENLKGNSLFVSFKVLNYVHILRNVFTLAQSSLEQMGHFSESSQDVIRNNLAQLKYVVLPTLFGFVDKIEDNAMLKPGTLSIPLMEKVKALYGWLIFYASKPVDFTQKGEELLSIEDSRFLALRLEKSYGRIDAANKSLFKIQKAQEALSSFYEIIENPQYKDLALHQLPQEIKNQLIVHYKLIKPYMTQKDINLNTRIIDSLTGPETNTSWLMKAWRTVRRQLPDVPISIIIEQKKLLETFISKKQASEEFHINLNMDLINAVNKQTNLVLFPYTEQTNVFAIDESEAVNKGYTCALLNLTNQYTLQRTPRSLYVPQTLYLEATNEGLEYEVLTPDNKRLMSLIPWSQLSGFPRNVEAILAAKNRYLPKLHILTANAGHTKLTAKLNLSTRERHVPQALYLEVTDQGLKYEVISPEGKLSTAIIPWHKLPGIPHDVSVIMASRSEYMPRILELTAAAGHTLNATTLAFDELKNLLRGRSGIILFNNNELLYADSIKQTVTKLTATASNQPGFDVLKNSCNQAYKVATDQELDLITQLTGRIHLGFKTSRGQRIVSNTKQLNADQALDIHQWYGNKREKFKVAQNAYNEFVTLLKKQTAIPGVTGSGVLQIGRMNKTVRARCRNLYNLFQPYFINGVPPELKASALAFDKYLVNSFSGEQEQPDVPVMDMLQQLDEHFQSYFTDIDISWSTKSKKYLKMAQDKFAAESEAAPLQHDPSLGKREHYLLQHNHYSEYVQKFRKELHKMTFALNKSMQAQLRPQKNGIPYPELENPHSVAMQAKQVLTIKRIFNSLYHVEGIIKQLEELNNKDFETRYVVRLLTAYGHIDDIMIMSKQIMDDPHFSLIGRELLDKVQKMHISIQKHLDPYQVGHEEIHYDSPVTINGLWYTLNTFFVSPKHIRSLANTNFLTVEELDELHVSAKQSAVKIESIINSSSSYFRLFLQVPNMFSLYKNLTSKMNEFISTTHDSVMNNLDKFEPNIFTPMLLEADLWEDKLGLIPGTLSGPMKQIIDEFYKGFLRPLGLDAKTHIDLICNKATLNQRLETTRQNIERAQQRLLNKEKSYQHIKSLWNVYTEYQKLKNGVVPASLTAMGFCEERLIKKYKEALPKLVAIQRKVTLDPDKTDPGFDKLLNNDLKEYEPKLSQIQELLAASKSHYEGIKATCVMELKTAEEKLAYLTELNTLQDQANLTFIEHYTTESFNKQMEAFCNRHIGLQYTDKEYRNKLREYLLTFKEQIITQAKTTEDINLTVKNLLKEKIKLFEQNNFAKYFHLDTVRVALAQFKNYFSISTLAIERNDSLFENETTLGEKTQRINTLLDFAENEQLTVDERFTRIAFEVKDPSFRRIILAHKQADRFSFTYLIHCMISLLEALHLITPARKKLHDNLEQAVNNKPQINELAKRFGLFASGRTPLVPAPSVQAEQVHGQENPGEASPGLR</sequence>
<evidence type="ECO:0000256" key="2">
    <source>
        <dbReference type="SAM" id="MobiDB-lite"/>
    </source>
</evidence>
<dbReference type="PATRIC" id="fig|45076.6.peg.450"/>
<accession>A0A0W1AJU0</accession>
<keyword evidence="1" id="KW-0175">Coiled coil</keyword>